<gene>
    <name evidence="9" type="primary">TARS1</name>
</gene>
<keyword evidence="1" id="KW-0488">Methylation</keyword>
<evidence type="ECO:0000256" key="3">
    <source>
        <dbReference type="ARBA" id="ARBA00022990"/>
    </source>
</evidence>
<proteinExistence type="predicted"/>
<feature type="compositionally biased region" description="Basic and acidic residues" evidence="6">
    <location>
        <begin position="1126"/>
        <end position="1137"/>
    </location>
</feature>
<comment type="subunit">
    <text evidence="4">Associates with the RNA polymerase II complex.</text>
</comment>
<feature type="region of interest" description="Disordered" evidence="6">
    <location>
        <begin position="279"/>
        <end position="327"/>
    </location>
</feature>
<evidence type="ECO:0000256" key="5">
    <source>
        <dbReference type="ARBA" id="ARBA00067342"/>
    </source>
</evidence>
<evidence type="ECO:0000256" key="4">
    <source>
        <dbReference type="ARBA" id="ARBA00062892"/>
    </source>
</evidence>
<organism evidence="8 9">
    <name type="scientific">Petromyzon marinus</name>
    <name type="common">Sea lamprey</name>
    <dbReference type="NCBI Taxonomy" id="7757"/>
    <lineage>
        <taxon>Eukaryota</taxon>
        <taxon>Metazoa</taxon>
        <taxon>Chordata</taxon>
        <taxon>Craniata</taxon>
        <taxon>Vertebrata</taxon>
        <taxon>Cyclostomata</taxon>
        <taxon>Hyperoartia</taxon>
        <taxon>Petromyzontiformes</taxon>
        <taxon>Petromyzontidae</taxon>
        <taxon>Petromyzon</taxon>
    </lineage>
</organism>
<feature type="compositionally biased region" description="Acidic residues" evidence="6">
    <location>
        <begin position="307"/>
        <end position="318"/>
    </location>
</feature>
<dbReference type="CTD" id="6897"/>
<dbReference type="SMART" id="SM00582">
    <property type="entry name" value="RPR"/>
    <property type="match status" value="1"/>
</dbReference>
<dbReference type="Proteomes" id="UP001318040">
    <property type="component" value="Chromosome 1"/>
</dbReference>
<dbReference type="GO" id="GO:0000993">
    <property type="term" value="F:RNA polymerase II complex binding"/>
    <property type="evidence" value="ECO:0007669"/>
    <property type="project" value="TreeGrafter"/>
</dbReference>
<dbReference type="FunFam" id="1.25.40.90:FF:000020">
    <property type="entry name" value="regulation of nuclear pre-mRNA domain-containing protein 2 isoform X1"/>
    <property type="match status" value="1"/>
</dbReference>
<dbReference type="PANTHER" id="PTHR12460:SF40">
    <property type="entry name" value="REGULATION OF NUCLEAR PRE-MRNA DOMAIN-CONTAINING PROTEIN 2"/>
    <property type="match status" value="1"/>
</dbReference>
<feature type="region of interest" description="Disordered" evidence="6">
    <location>
        <begin position="710"/>
        <end position="735"/>
    </location>
</feature>
<dbReference type="PROSITE" id="PS51391">
    <property type="entry name" value="CID"/>
    <property type="match status" value="1"/>
</dbReference>
<feature type="region of interest" description="Disordered" evidence="6">
    <location>
        <begin position="468"/>
        <end position="491"/>
    </location>
</feature>
<feature type="domain" description="CID" evidence="7">
    <location>
        <begin position="3"/>
        <end position="133"/>
    </location>
</feature>
<dbReference type="GO" id="GO:0031124">
    <property type="term" value="P:mRNA 3'-end processing"/>
    <property type="evidence" value="ECO:0007669"/>
    <property type="project" value="TreeGrafter"/>
</dbReference>
<dbReference type="SUPFAM" id="SSF48464">
    <property type="entry name" value="ENTH/VHS domain"/>
    <property type="match status" value="1"/>
</dbReference>
<feature type="compositionally biased region" description="Polar residues" evidence="6">
    <location>
        <begin position="473"/>
        <end position="482"/>
    </location>
</feature>
<feature type="compositionally biased region" description="Polar residues" evidence="6">
    <location>
        <begin position="430"/>
        <end position="452"/>
    </location>
</feature>
<accession>A0AAJ7WQW3</accession>
<keyword evidence="2" id="KW-0597">Phosphoprotein</keyword>
<feature type="region of interest" description="Disordered" evidence="6">
    <location>
        <begin position="1182"/>
        <end position="1214"/>
    </location>
</feature>
<evidence type="ECO:0000256" key="2">
    <source>
        <dbReference type="ARBA" id="ARBA00022553"/>
    </source>
</evidence>
<name>A0AAJ7WQW3_PETMA</name>
<dbReference type="RefSeq" id="XP_032806482.1">
    <property type="nucleotide sequence ID" value="XM_032950591.1"/>
</dbReference>
<feature type="region of interest" description="Disordered" evidence="6">
    <location>
        <begin position="907"/>
        <end position="1140"/>
    </location>
</feature>
<keyword evidence="3" id="KW-0007">Acetylation</keyword>
<protein>
    <recommendedName>
        <fullName evidence="5">Regulation of nuclear pre-mRNA domain-containing protein 2</fullName>
    </recommendedName>
</protein>
<feature type="region of interest" description="Disordered" evidence="6">
    <location>
        <begin position="516"/>
        <end position="559"/>
    </location>
</feature>
<dbReference type="KEGG" id="pmrn:116940588"/>
<dbReference type="InterPro" id="IPR008942">
    <property type="entry name" value="ENTH_VHS"/>
</dbReference>
<dbReference type="Gene3D" id="6.10.250.2560">
    <property type="match status" value="1"/>
</dbReference>
<evidence type="ECO:0000256" key="1">
    <source>
        <dbReference type="ARBA" id="ARBA00022481"/>
    </source>
</evidence>
<feature type="compositionally biased region" description="Low complexity" evidence="6">
    <location>
        <begin position="1051"/>
        <end position="1062"/>
    </location>
</feature>
<reference evidence="9" key="1">
    <citation type="submission" date="2025-08" db="UniProtKB">
        <authorList>
            <consortium name="RefSeq"/>
        </authorList>
    </citation>
    <scope>IDENTIFICATION</scope>
    <source>
        <tissue evidence="9">Sperm</tissue>
    </source>
</reference>
<dbReference type="Gene3D" id="1.25.40.90">
    <property type="match status" value="1"/>
</dbReference>
<dbReference type="InterPro" id="IPR006569">
    <property type="entry name" value="CID_dom"/>
</dbReference>
<keyword evidence="8" id="KW-1185">Reference proteome</keyword>
<feature type="compositionally biased region" description="Polar residues" evidence="6">
    <location>
        <begin position="912"/>
        <end position="933"/>
    </location>
</feature>
<evidence type="ECO:0000256" key="6">
    <source>
        <dbReference type="SAM" id="MobiDB-lite"/>
    </source>
</evidence>
<feature type="compositionally biased region" description="Polar residues" evidence="6">
    <location>
        <begin position="1069"/>
        <end position="1086"/>
    </location>
</feature>
<dbReference type="AlphaFoldDB" id="A0AAJ7WQW3"/>
<dbReference type="CDD" id="cd16981">
    <property type="entry name" value="CID_RPRD_like"/>
    <property type="match status" value="1"/>
</dbReference>
<evidence type="ECO:0000313" key="9">
    <source>
        <dbReference type="RefSeq" id="XP_032806482.1"/>
    </source>
</evidence>
<evidence type="ECO:0000313" key="8">
    <source>
        <dbReference type="Proteomes" id="UP001318040"/>
    </source>
</evidence>
<feature type="compositionally biased region" description="Polar residues" evidence="6">
    <location>
        <begin position="961"/>
        <end position="974"/>
    </location>
</feature>
<dbReference type="PANTHER" id="PTHR12460">
    <property type="entry name" value="CYCLIN-DEPENDENT KINASE INHIBITOR-RELATED PROTEIN"/>
    <property type="match status" value="1"/>
</dbReference>
<dbReference type="GO" id="GO:0016874">
    <property type="term" value="F:ligase activity"/>
    <property type="evidence" value="ECO:0007669"/>
    <property type="project" value="UniProtKB-KW"/>
</dbReference>
<feature type="compositionally biased region" description="Basic and acidic residues" evidence="6">
    <location>
        <begin position="1019"/>
        <end position="1047"/>
    </location>
</feature>
<evidence type="ECO:0000259" key="7">
    <source>
        <dbReference type="PROSITE" id="PS51391"/>
    </source>
</evidence>
<dbReference type="Pfam" id="PF04818">
    <property type="entry name" value="CID"/>
    <property type="match status" value="1"/>
</dbReference>
<keyword evidence="9" id="KW-0436">Ligase</keyword>
<feature type="region of interest" description="Disordered" evidence="6">
    <location>
        <begin position="396"/>
        <end position="452"/>
    </location>
</feature>
<sequence length="1214" mass="132265">MAAAPGFAESLERKLTGLSNTMESIQGLSHWIIDHKSRSAKIVERWLKSLKKSPCEQRLNLFYLANDVVQNCKRKDAIVFRDAFAEVLPDATSLVRDIAVRKPIERIFGIWEQREIFKKDFTVKLREILVNEKARAPENANVLAEFRPHSIIQQLAAFKTFEDESMTKETQAANLQVEFLSVEDFKLIKDQEGGMLFSNELEETSAKLEDFVNHLEKDIKRLPMIMDALEKAELFYESQFKDVKIVVNAYTNFGNRVVHLKRQLEELVAKLPGLSPIMSPPAGIHSPAGSDSPMAGPEGSPFSPPLEDIDLPDDDAEDTVTSAATDTSSKKSLLATVTVQSTSSARAMKLGNRQLHANKTSTIPSLPDLDLRKLSGVIGSFTGFSSLLQAEEANTDVQDSASASPLAESFEGSDSETLSPSMSAAGGVSCSHSVKSQKIKSPSGKSVRSSTDSCGDEFARHQCFSPMAEKQSTDTLEINTVPESSSSSSLESRIHSMLKDNPTFLPFSLGSPVRAADENPYNAEESAPSSRTAFEGSSPVSTPTFEKPRVRRASMASNKSTSSIPSLTVIKETPIPSIASDRPSPIPSLAQNRTIPKYSGTPEIPAHIPTLMGIGRTEKQDDDNLFANERGSGTPTQDEPSDLTAFSQTGDASYSTFPQYAMTGYPLSNHTAYQSSQESLQSFYSAEEERKPAMRTAARKMSSNLLVLSNSCSNEDDNENANDTGYSRKSGAPVGNTDDFQFHTVAGAKAASNVGTSSDVHSSWGYGASASTNQNQSQMAMKDVATTSPYSHFDYSNRPPVQSPTSQLPFHSNLASEIHHYMVSHLNHTNPLLPRNPAAFELGPFSLAKPVAHPMAVSPHQILSTHTTLMPHLPHLRPLLVPPAHQVPLSPTQPILASHPHLILQQPMPVHTPTSHSVQTPPFRTVSSQSPVQHPSLPPGYVVAPHLLPTPSPKRPHFTPNLPTSVSTQAQSLKAPSIKQRAPSHPTPQSPSHSVPHSKLNFSHTQKLSSHHNRSKYSFVREKVHTTVKKAQKEDPKDGLEKNEGKVKTPSSSSNSDQNVQSNKHKTPTQEIGANQSQAEIDSGISNEEKKEPPQNQPDPGKKCGDTLGNNASSSGADKPQVAMPQEDHSKPYHKDGGFQNKLLANHVSPSSVDFPPQPRPLVGQQFQGSRDFRPRALLANPRIPFDGGIKRPGPPFGASPSLPKRPFMPPPRY</sequence>